<reference evidence="6" key="2">
    <citation type="submission" date="2019-07" db="EMBL/GenBank/DDBJ databases">
        <authorList>
            <person name="Yang Y."/>
            <person name="Bocs S."/>
            <person name="Baudouin L."/>
        </authorList>
    </citation>
    <scope>NUCLEOTIDE SEQUENCE</scope>
    <source>
        <tissue evidence="6">Spear leaf of Hainan Tall coconut</tissue>
    </source>
</reference>
<dbReference type="FunFam" id="3.40.50.2000:FF:000060">
    <property type="entry name" value="Glycosyltransferase"/>
    <property type="match status" value="1"/>
</dbReference>
<name>A0A8K0IQ76_COCNU</name>
<dbReference type="Pfam" id="PF00201">
    <property type="entry name" value="UDPGT"/>
    <property type="match status" value="1"/>
</dbReference>
<reference evidence="6" key="1">
    <citation type="journal article" date="2017" name="Gigascience">
        <title>The genome draft of coconut (Cocos nucifera).</title>
        <authorList>
            <person name="Xiao Y."/>
            <person name="Xu P."/>
            <person name="Fan H."/>
            <person name="Baudouin L."/>
            <person name="Xia W."/>
            <person name="Bocs S."/>
            <person name="Xu J."/>
            <person name="Li Q."/>
            <person name="Guo A."/>
            <person name="Zhou L."/>
            <person name="Li J."/>
            <person name="Wu Y."/>
            <person name="Ma Z."/>
            <person name="Armero A."/>
            <person name="Issali A.E."/>
            <person name="Liu N."/>
            <person name="Peng M."/>
            <person name="Yang Y."/>
        </authorList>
    </citation>
    <scope>NUCLEOTIDE SEQUENCE</scope>
    <source>
        <tissue evidence="6">Spear leaf of Hainan Tall coconut</tissue>
    </source>
</reference>
<evidence type="ECO:0000259" key="5">
    <source>
        <dbReference type="Pfam" id="PF26168"/>
    </source>
</evidence>
<accession>A0A8K0IQ76</accession>
<dbReference type="PANTHER" id="PTHR48047">
    <property type="entry name" value="GLYCOSYLTRANSFERASE"/>
    <property type="match status" value="1"/>
</dbReference>
<dbReference type="InterPro" id="IPR058980">
    <property type="entry name" value="Glyco_transf_N"/>
</dbReference>
<dbReference type="EMBL" id="CM017882">
    <property type="protein sequence ID" value="KAG1364422.1"/>
    <property type="molecule type" value="Genomic_DNA"/>
</dbReference>
<dbReference type="Gene3D" id="3.40.50.2000">
    <property type="entry name" value="Glycogen Phosphorylase B"/>
    <property type="match status" value="2"/>
</dbReference>
<protein>
    <recommendedName>
        <fullName evidence="4">Glycosyltransferase</fullName>
        <ecNumber evidence="4">2.4.1.-</ecNumber>
    </recommendedName>
</protein>
<keyword evidence="3" id="KW-0328">Glycosyltransferase</keyword>
<dbReference type="PANTHER" id="PTHR48047:SF236">
    <property type="entry name" value="UDP-GLYCOSYLTRANSFERASE 90A1"/>
    <property type="match status" value="1"/>
</dbReference>
<feature type="domain" description="Glycosyltransferase N-terminal" evidence="5">
    <location>
        <begin position="11"/>
        <end position="129"/>
    </location>
</feature>
<evidence type="ECO:0000256" key="3">
    <source>
        <dbReference type="RuleBase" id="RU003718"/>
    </source>
</evidence>
<dbReference type="Pfam" id="PF26168">
    <property type="entry name" value="Glyco_transf_N"/>
    <property type="match status" value="1"/>
</dbReference>
<dbReference type="Proteomes" id="UP000797356">
    <property type="component" value="Chromosome 11"/>
</dbReference>
<dbReference type="SUPFAM" id="SSF53756">
    <property type="entry name" value="UDP-Glycosyltransferase/glycogen phosphorylase"/>
    <property type="match status" value="1"/>
</dbReference>
<dbReference type="AlphaFoldDB" id="A0A8K0IQ76"/>
<sequence>MAAQETERDHVVIFPFMAKGHTIPLLHLAVALSARGLRVTLVTTPANSPFIRHHLPSCRHPAVDILTLPFPDLQPLPAGVESTDGLPSLDLYPAFLRATALLRRPFQHLLVRLLRDAARPPLCLISDFFLGWTLPLCRRYGLPRLVFHGMSAFSMALCKSLWVHQPHSTSAASGDHRLPIHVPGTPPSLLLTLVEVPDTVRNAANPDDPVIQFLNELGDSDVSSWGIVVNSFAKVDGDYVRLLESFYRGGARAWLLGPLSLFADPESDARDCLKWLDGKDRGSVVYVSFGTQVHVPDTQLDEVAHGLVQSGYNFVLVVRSESWVPPDCVEEGGKVVGGWVPQGKILGHAAIGGFVSHCGWNSVLESLSAGVPILTWPMIAEQQLNAKHVVELLGAGVRLGGGETGEIIEREEVAKGVKEVMGGGEKGWKARERAAELRRAAADAVAEGGTSDRALEELLEELRRANSNVVREFWKEEDQAVVAGEENHAGLQQDGIPIA</sequence>
<evidence type="ECO:0000256" key="1">
    <source>
        <dbReference type="ARBA" id="ARBA00009995"/>
    </source>
</evidence>
<dbReference type="InterPro" id="IPR002213">
    <property type="entry name" value="UDP_glucos_trans"/>
</dbReference>
<keyword evidence="2 3" id="KW-0808">Transferase</keyword>
<keyword evidence="7" id="KW-1185">Reference proteome</keyword>
<evidence type="ECO:0000313" key="7">
    <source>
        <dbReference type="Proteomes" id="UP000797356"/>
    </source>
</evidence>
<organism evidence="6 7">
    <name type="scientific">Cocos nucifera</name>
    <name type="common">Coconut palm</name>
    <dbReference type="NCBI Taxonomy" id="13894"/>
    <lineage>
        <taxon>Eukaryota</taxon>
        <taxon>Viridiplantae</taxon>
        <taxon>Streptophyta</taxon>
        <taxon>Embryophyta</taxon>
        <taxon>Tracheophyta</taxon>
        <taxon>Spermatophyta</taxon>
        <taxon>Magnoliopsida</taxon>
        <taxon>Liliopsida</taxon>
        <taxon>Arecaceae</taxon>
        <taxon>Arecoideae</taxon>
        <taxon>Cocoseae</taxon>
        <taxon>Attaleinae</taxon>
        <taxon>Cocos</taxon>
    </lineage>
</organism>
<proteinExistence type="inferred from homology"/>
<dbReference type="OrthoDB" id="5835829at2759"/>
<dbReference type="EC" id="2.4.1.-" evidence="4"/>
<gene>
    <name evidence="6" type="ORF">COCNU_11G012490</name>
</gene>
<comment type="caution">
    <text evidence="6">The sequence shown here is derived from an EMBL/GenBank/DDBJ whole genome shotgun (WGS) entry which is preliminary data.</text>
</comment>
<evidence type="ECO:0000256" key="2">
    <source>
        <dbReference type="ARBA" id="ARBA00022679"/>
    </source>
</evidence>
<evidence type="ECO:0000313" key="6">
    <source>
        <dbReference type="EMBL" id="KAG1364422.1"/>
    </source>
</evidence>
<dbReference type="GO" id="GO:0035251">
    <property type="term" value="F:UDP-glucosyltransferase activity"/>
    <property type="evidence" value="ECO:0007669"/>
    <property type="project" value="TreeGrafter"/>
</dbReference>
<dbReference type="PROSITE" id="PS00375">
    <property type="entry name" value="UDPGT"/>
    <property type="match status" value="1"/>
</dbReference>
<evidence type="ECO:0000256" key="4">
    <source>
        <dbReference type="RuleBase" id="RU362057"/>
    </source>
</evidence>
<dbReference type="CDD" id="cd03784">
    <property type="entry name" value="GT1_Gtf-like"/>
    <property type="match status" value="1"/>
</dbReference>
<dbReference type="InterPro" id="IPR035595">
    <property type="entry name" value="UDP_glycos_trans_CS"/>
</dbReference>
<comment type="similarity">
    <text evidence="1 3">Belongs to the UDP-glycosyltransferase family.</text>
</comment>